<keyword evidence="18" id="KW-1185">Reference proteome</keyword>
<dbReference type="PRINTS" id="PR00344">
    <property type="entry name" value="BCTRLSENSOR"/>
</dbReference>
<reference evidence="17" key="1">
    <citation type="submission" date="2022-07" db="EMBL/GenBank/DDBJ databases">
        <title>Gramela sediminis sp. nov., isolated from deep-sea sediment of the Indian Ocean.</title>
        <authorList>
            <person name="Shi H."/>
        </authorList>
    </citation>
    <scope>NUCLEOTIDE SEQUENCE</scope>
    <source>
        <strain evidence="17">GC03-9</strain>
    </source>
</reference>
<dbReference type="GO" id="GO:0005886">
    <property type="term" value="C:plasma membrane"/>
    <property type="evidence" value="ECO:0007669"/>
    <property type="project" value="UniProtKB-SubCell"/>
</dbReference>
<gene>
    <name evidence="17" type="ORF">MKO06_06565</name>
</gene>
<keyword evidence="11 14" id="KW-1133">Transmembrane helix</keyword>
<evidence type="ECO:0000313" key="17">
    <source>
        <dbReference type="EMBL" id="MCP9199561.1"/>
    </source>
</evidence>
<feature type="transmembrane region" description="Helical" evidence="14">
    <location>
        <begin position="157"/>
        <end position="180"/>
    </location>
</feature>
<evidence type="ECO:0000259" key="15">
    <source>
        <dbReference type="PROSITE" id="PS50109"/>
    </source>
</evidence>
<evidence type="ECO:0000256" key="9">
    <source>
        <dbReference type="ARBA" id="ARBA00022777"/>
    </source>
</evidence>
<proteinExistence type="predicted"/>
<evidence type="ECO:0000313" key="18">
    <source>
        <dbReference type="Proteomes" id="UP001155280"/>
    </source>
</evidence>
<name>A0A9X2KXF2_9FLAO</name>
<dbReference type="InterPro" id="IPR003660">
    <property type="entry name" value="HAMP_dom"/>
</dbReference>
<keyword evidence="5" id="KW-0597">Phosphoprotein</keyword>
<dbReference type="InterPro" id="IPR003661">
    <property type="entry name" value="HisK_dim/P_dom"/>
</dbReference>
<keyword evidence="7 14" id="KW-0812">Transmembrane</keyword>
<dbReference type="InterPro" id="IPR036097">
    <property type="entry name" value="HisK_dim/P_sf"/>
</dbReference>
<evidence type="ECO:0000256" key="13">
    <source>
        <dbReference type="ARBA" id="ARBA00023136"/>
    </source>
</evidence>
<dbReference type="CDD" id="cd00082">
    <property type="entry name" value="HisKA"/>
    <property type="match status" value="1"/>
</dbReference>
<dbReference type="PROSITE" id="PS50885">
    <property type="entry name" value="HAMP"/>
    <property type="match status" value="1"/>
</dbReference>
<feature type="domain" description="Histidine kinase" evidence="15">
    <location>
        <begin position="238"/>
        <end position="454"/>
    </location>
</feature>
<evidence type="ECO:0000256" key="14">
    <source>
        <dbReference type="SAM" id="Phobius"/>
    </source>
</evidence>
<dbReference type="RefSeq" id="WP_241549948.1">
    <property type="nucleotide sequence ID" value="NZ_JANCNS010000001.1"/>
</dbReference>
<protein>
    <recommendedName>
        <fullName evidence="3">histidine kinase</fullName>
        <ecNumber evidence="3">2.7.13.3</ecNumber>
    </recommendedName>
</protein>
<dbReference type="Gene3D" id="6.10.340.10">
    <property type="match status" value="1"/>
</dbReference>
<dbReference type="Pfam" id="PF02518">
    <property type="entry name" value="HATPase_c"/>
    <property type="match status" value="1"/>
</dbReference>
<dbReference type="PANTHER" id="PTHR45528:SF1">
    <property type="entry name" value="SENSOR HISTIDINE KINASE CPXA"/>
    <property type="match status" value="1"/>
</dbReference>
<dbReference type="Pfam" id="PF00672">
    <property type="entry name" value="HAMP"/>
    <property type="match status" value="1"/>
</dbReference>
<dbReference type="EMBL" id="JANCNS010000001">
    <property type="protein sequence ID" value="MCP9199561.1"/>
    <property type="molecule type" value="Genomic_DNA"/>
</dbReference>
<evidence type="ECO:0000256" key="2">
    <source>
        <dbReference type="ARBA" id="ARBA00004651"/>
    </source>
</evidence>
<dbReference type="Gene3D" id="3.30.565.10">
    <property type="entry name" value="Histidine kinase-like ATPase, C-terminal domain"/>
    <property type="match status" value="1"/>
</dbReference>
<dbReference type="InterPro" id="IPR050398">
    <property type="entry name" value="HssS/ArlS-like"/>
</dbReference>
<evidence type="ECO:0000256" key="1">
    <source>
        <dbReference type="ARBA" id="ARBA00000085"/>
    </source>
</evidence>
<evidence type="ECO:0000256" key="4">
    <source>
        <dbReference type="ARBA" id="ARBA00022475"/>
    </source>
</evidence>
<keyword evidence="13 14" id="KW-0472">Membrane</keyword>
<dbReference type="SMART" id="SM00304">
    <property type="entry name" value="HAMP"/>
    <property type="match status" value="1"/>
</dbReference>
<accession>A0A9X2KXF2</accession>
<dbReference type="InterPro" id="IPR005467">
    <property type="entry name" value="His_kinase_dom"/>
</dbReference>
<evidence type="ECO:0000256" key="12">
    <source>
        <dbReference type="ARBA" id="ARBA00023012"/>
    </source>
</evidence>
<keyword evidence="4" id="KW-1003">Cell membrane</keyword>
<keyword evidence="8" id="KW-0547">Nucleotide-binding</keyword>
<feature type="transmembrane region" description="Helical" evidence="14">
    <location>
        <begin position="7"/>
        <end position="30"/>
    </location>
</feature>
<evidence type="ECO:0000256" key="8">
    <source>
        <dbReference type="ARBA" id="ARBA00022741"/>
    </source>
</evidence>
<dbReference type="PROSITE" id="PS50109">
    <property type="entry name" value="HIS_KIN"/>
    <property type="match status" value="1"/>
</dbReference>
<dbReference type="CDD" id="cd06225">
    <property type="entry name" value="HAMP"/>
    <property type="match status" value="1"/>
</dbReference>
<evidence type="ECO:0000256" key="11">
    <source>
        <dbReference type="ARBA" id="ARBA00022989"/>
    </source>
</evidence>
<sequence length="456" mass="51910">MKLKFKIAATFSLICTGIIALVAIFIYFLVAANMQQQFNKRLLDRAYIAAEISLEEDELSETKYQRLTLQHFKSLPGENETFFKLNNNRIDNEAFDYPGFNEEVFQKTLENTHTFFKTDGKPATAIYYKDNQGDFIIILSAEDIEGTQQLGFLIRTLSIIVLISLILILVVSLIFAEIILKPIRSIINKAETISASNLNLRLKEPGGKDEISRLAKTFNKMLSRIQTAFNSQKQFIHNASHELRTPLTVILGESEYVLQREKSESHNSIKKIHQQAEHLNELLTSLLQLSDVHETRPEENFLVFRVDELVQRIAITANDLQKQNRVRLEYQNSADLREDSFEILGNILWIEIALTNIINNALKYSFEETVVIRLKSTIKTTIIEVTDAGIGIVSTEMEEVFTTFFRGENAKSQKGYGIGLALAHNIIQLHKGEINISSQEHKGTSVKIILPNASRF</sequence>
<dbReference type="InterPro" id="IPR003594">
    <property type="entry name" value="HATPase_dom"/>
</dbReference>
<evidence type="ECO:0000256" key="6">
    <source>
        <dbReference type="ARBA" id="ARBA00022679"/>
    </source>
</evidence>
<dbReference type="SMART" id="SM00387">
    <property type="entry name" value="HATPase_c"/>
    <property type="match status" value="1"/>
</dbReference>
<dbReference type="SMART" id="SM00388">
    <property type="entry name" value="HisKA"/>
    <property type="match status" value="1"/>
</dbReference>
<keyword evidence="10" id="KW-0067">ATP-binding</keyword>
<evidence type="ECO:0000256" key="3">
    <source>
        <dbReference type="ARBA" id="ARBA00012438"/>
    </source>
</evidence>
<dbReference type="Gene3D" id="1.10.287.130">
    <property type="match status" value="1"/>
</dbReference>
<feature type="domain" description="HAMP" evidence="16">
    <location>
        <begin position="177"/>
        <end position="230"/>
    </location>
</feature>
<dbReference type="InterPro" id="IPR004358">
    <property type="entry name" value="Sig_transdc_His_kin-like_C"/>
</dbReference>
<comment type="catalytic activity">
    <reaction evidence="1">
        <text>ATP + protein L-histidine = ADP + protein N-phospho-L-histidine.</text>
        <dbReference type="EC" id="2.7.13.3"/>
    </reaction>
</comment>
<dbReference type="SUPFAM" id="SSF47384">
    <property type="entry name" value="Homodimeric domain of signal transducing histidine kinase"/>
    <property type="match status" value="1"/>
</dbReference>
<keyword evidence="6" id="KW-0808">Transferase</keyword>
<dbReference type="EC" id="2.7.13.3" evidence="3"/>
<evidence type="ECO:0000259" key="16">
    <source>
        <dbReference type="PROSITE" id="PS50885"/>
    </source>
</evidence>
<organism evidence="17 18">
    <name type="scientific">Christiangramia oceanisediminis</name>
    <dbReference type="NCBI Taxonomy" id="2920386"/>
    <lineage>
        <taxon>Bacteria</taxon>
        <taxon>Pseudomonadati</taxon>
        <taxon>Bacteroidota</taxon>
        <taxon>Flavobacteriia</taxon>
        <taxon>Flavobacteriales</taxon>
        <taxon>Flavobacteriaceae</taxon>
        <taxon>Christiangramia</taxon>
    </lineage>
</organism>
<evidence type="ECO:0000256" key="7">
    <source>
        <dbReference type="ARBA" id="ARBA00022692"/>
    </source>
</evidence>
<keyword evidence="12" id="KW-0902">Two-component regulatory system</keyword>
<dbReference type="GO" id="GO:0000155">
    <property type="term" value="F:phosphorelay sensor kinase activity"/>
    <property type="evidence" value="ECO:0007669"/>
    <property type="project" value="InterPro"/>
</dbReference>
<dbReference type="GO" id="GO:0005524">
    <property type="term" value="F:ATP binding"/>
    <property type="evidence" value="ECO:0007669"/>
    <property type="project" value="UniProtKB-KW"/>
</dbReference>
<dbReference type="SUPFAM" id="SSF55874">
    <property type="entry name" value="ATPase domain of HSP90 chaperone/DNA topoisomerase II/histidine kinase"/>
    <property type="match status" value="1"/>
</dbReference>
<comment type="subcellular location">
    <subcellularLocation>
        <location evidence="2">Cell membrane</location>
        <topology evidence="2">Multi-pass membrane protein</topology>
    </subcellularLocation>
</comment>
<dbReference type="PANTHER" id="PTHR45528">
    <property type="entry name" value="SENSOR HISTIDINE KINASE CPXA"/>
    <property type="match status" value="1"/>
</dbReference>
<comment type="caution">
    <text evidence="17">The sequence shown here is derived from an EMBL/GenBank/DDBJ whole genome shotgun (WGS) entry which is preliminary data.</text>
</comment>
<evidence type="ECO:0000256" key="10">
    <source>
        <dbReference type="ARBA" id="ARBA00022840"/>
    </source>
</evidence>
<dbReference type="Pfam" id="PF00512">
    <property type="entry name" value="HisKA"/>
    <property type="match status" value="1"/>
</dbReference>
<dbReference type="Proteomes" id="UP001155280">
    <property type="component" value="Unassembled WGS sequence"/>
</dbReference>
<evidence type="ECO:0000256" key="5">
    <source>
        <dbReference type="ARBA" id="ARBA00022553"/>
    </source>
</evidence>
<dbReference type="SUPFAM" id="SSF158472">
    <property type="entry name" value="HAMP domain-like"/>
    <property type="match status" value="1"/>
</dbReference>
<dbReference type="AlphaFoldDB" id="A0A9X2KXF2"/>
<keyword evidence="9 17" id="KW-0418">Kinase</keyword>
<dbReference type="InterPro" id="IPR036890">
    <property type="entry name" value="HATPase_C_sf"/>
</dbReference>